<feature type="signal peptide" evidence="12">
    <location>
        <begin position="1"/>
        <end position="25"/>
    </location>
</feature>
<dbReference type="CDD" id="cd11339">
    <property type="entry name" value="AmyAc_bac_CMD_like_2"/>
    <property type="match status" value="1"/>
</dbReference>
<sequence>MEMGNRLFMLLVLPFLLFYAMPAAAAEKEERTWQDEAIYFIMVDRFNNMDPTNDQNVNVNDPKGYFGGDLKGVTAKLDYIKEMGFTAIWLTPIFKNMPGGYHGYWIEDFYQVDPHFGTLGDLKTLVKEAHKRDMKVILDFVANHVGYNHPWLHDPTKKDWFHPKKEIFDWNDQTQLENGWVYGLPDLAQENPEVKTYLIDAAKWWIKETDIDGYRLDTVRHVPKSFWQEFAKEVKSVKKDFFLLGEVWSDDPRYIADYGKYGIDGFVDYPLYGAVKQSLARRDASLRPLYDVWEYNKTFYDRPYLLGSFLDNHDTVRFTKLAIDNRNNPISRIKLAMTYLFTAPGIPIMYYGTEIAMNGGQDPDNRRLMDFRADPEIIDYLKKIGPLRQELPSLRRGDFTLLYEKDGMAVLKRQYQDETTVIAINNTSETQHVHLTNDQLPKNKELRGFLLDDLVRGDEDGYDLVLDRETAEVYKLREKTGINIPFIAAIVSVYVLFLLFLYLVKKRAKRINE</sequence>
<dbReference type="InterPro" id="IPR017853">
    <property type="entry name" value="GH"/>
</dbReference>
<feature type="domain" description="Glycosyl hydrolase family 13 catalytic" evidence="13">
    <location>
        <begin position="40"/>
        <end position="388"/>
    </location>
</feature>
<evidence type="ECO:0000256" key="10">
    <source>
        <dbReference type="ARBA" id="ARBA00023295"/>
    </source>
</evidence>
<evidence type="ECO:0000256" key="8">
    <source>
        <dbReference type="ARBA" id="ARBA00022837"/>
    </source>
</evidence>
<evidence type="ECO:0000256" key="11">
    <source>
        <dbReference type="SAM" id="Phobius"/>
    </source>
</evidence>
<comment type="caution">
    <text evidence="14">The sequence shown here is derived from an EMBL/GenBank/DDBJ whole genome shotgun (WGS) entry which is preliminary data.</text>
</comment>
<dbReference type="SUPFAM" id="SSF51011">
    <property type="entry name" value="Glycosyl hydrolase domain"/>
    <property type="match status" value="1"/>
</dbReference>
<organism evidence="14 15">
    <name type="scientific">Geobacillus thermopakistaniensis (strain MAS1)</name>
    <dbReference type="NCBI Taxonomy" id="1408282"/>
    <lineage>
        <taxon>Bacteria</taxon>
        <taxon>Bacillati</taxon>
        <taxon>Bacillota</taxon>
        <taxon>Bacilli</taxon>
        <taxon>Bacillales</taxon>
        <taxon>Anoxybacillaceae</taxon>
        <taxon>Geobacillus</taxon>
    </lineage>
</organism>
<feature type="chain" id="PRO_5031481339" description="alpha-amylase" evidence="12">
    <location>
        <begin position="26"/>
        <end position="513"/>
    </location>
</feature>
<keyword evidence="11" id="KW-1133">Transmembrane helix</keyword>
<dbReference type="Pfam" id="PF22026">
    <property type="entry name" value="Alpha-amylase_C_2"/>
    <property type="match status" value="1"/>
</dbReference>
<name>A0A7U9JBD0_GEOTM</name>
<reference evidence="14 15" key="1">
    <citation type="journal article" date="2014" name="Genome Announc.">
        <title>Draft Genome Sequence of Geobacillus thermopakistaniensis Strain MAS1.</title>
        <authorList>
            <person name="Siddiqui M.A."/>
            <person name="Rashid N."/>
            <person name="Ayyampalayam S."/>
            <person name="Whitman W.B."/>
        </authorList>
    </citation>
    <scope>NUCLEOTIDE SEQUENCE [LARGE SCALE GENOMIC DNA]</scope>
    <source>
        <strain evidence="14 15">MAS1</strain>
    </source>
</reference>
<keyword evidence="9" id="KW-0119">Carbohydrate metabolism</keyword>
<dbReference type="SMART" id="SM00642">
    <property type="entry name" value="Aamy"/>
    <property type="match status" value="1"/>
</dbReference>
<keyword evidence="15" id="KW-1185">Reference proteome</keyword>
<dbReference type="AlphaFoldDB" id="A0A7U9JBD0"/>
<keyword evidence="8" id="KW-0106">Calcium</keyword>
<keyword evidence="5" id="KW-0479">Metal-binding</keyword>
<dbReference type="GO" id="GO:0005509">
    <property type="term" value="F:calcium ion binding"/>
    <property type="evidence" value="ECO:0007669"/>
    <property type="project" value="InterPro"/>
</dbReference>
<keyword evidence="11" id="KW-0812">Transmembrane</keyword>
<comment type="cofactor">
    <cofactor evidence="2">
        <name>Ca(2+)</name>
        <dbReference type="ChEBI" id="CHEBI:29108"/>
    </cofactor>
</comment>
<feature type="transmembrane region" description="Helical" evidence="11">
    <location>
        <begin position="484"/>
        <end position="504"/>
    </location>
</feature>
<keyword evidence="10" id="KW-0326">Glycosidase</keyword>
<keyword evidence="11" id="KW-0472">Membrane</keyword>
<evidence type="ECO:0000256" key="1">
    <source>
        <dbReference type="ARBA" id="ARBA00000548"/>
    </source>
</evidence>
<dbReference type="GO" id="GO:0016829">
    <property type="term" value="F:lyase activity"/>
    <property type="evidence" value="ECO:0007669"/>
    <property type="project" value="UniProtKB-KW"/>
</dbReference>
<dbReference type="PANTHER" id="PTHR10357">
    <property type="entry name" value="ALPHA-AMYLASE FAMILY MEMBER"/>
    <property type="match status" value="1"/>
</dbReference>
<dbReference type="SUPFAM" id="SSF51445">
    <property type="entry name" value="(Trans)glycosidases"/>
    <property type="match status" value="1"/>
</dbReference>
<keyword evidence="7" id="KW-0378">Hydrolase</keyword>
<dbReference type="InterPro" id="IPR013777">
    <property type="entry name" value="A-amylase-like"/>
</dbReference>
<evidence type="ECO:0000256" key="4">
    <source>
        <dbReference type="ARBA" id="ARBA00012595"/>
    </source>
</evidence>
<evidence type="ECO:0000256" key="7">
    <source>
        <dbReference type="ARBA" id="ARBA00022801"/>
    </source>
</evidence>
<comment type="similarity">
    <text evidence="3">Belongs to the glycosyl hydrolase 13 family.</text>
</comment>
<dbReference type="Gene3D" id="3.20.20.80">
    <property type="entry name" value="Glycosidases"/>
    <property type="match status" value="1"/>
</dbReference>
<dbReference type="SMR" id="A0A7U9JBD0"/>
<dbReference type="Proteomes" id="UP000018339">
    <property type="component" value="Unassembled WGS sequence"/>
</dbReference>
<dbReference type="InterPro" id="IPR006047">
    <property type="entry name" value="GH13_cat_dom"/>
</dbReference>
<evidence type="ECO:0000313" key="15">
    <source>
        <dbReference type="Proteomes" id="UP000018339"/>
    </source>
</evidence>
<protein>
    <recommendedName>
        <fullName evidence="4">alpha-amylase</fullName>
        <ecNumber evidence="4">3.2.1.1</ecNumber>
    </recommendedName>
</protein>
<evidence type="ECO:0000256" key="2">
    <source>
        <dbReference type="ARBA" id="ARBA00001913"/>
    </source>
</evidence>
<evidence type="ECO:0000256" key="6">
    <source>
        <dbReference type="ARBA" id="ARBA00022729"/>
    </source>
</evidence>
<dbReference type="Pfam" id="PF00128">
    <property type="entry name" value="Alpha-amylase"/>
    <property type="match status" value="1"/>
</dbReference>
<dbReference type="InterPro" id="IPR013780">
    <property type="entry name" value="Glyco_hydro_b"/>
</dbReference>
<accession>A0A7U9JBD0</accession>
<keyword evidence="6 12" id="KW-0732">Signal</keyword>
<dbReference type="PIRSF" id="PIRSF001024">
    <property type="entry name" value="Alph-amyl_fung"/>
    <property type="match status" value="1"/>
</dbReference>
<proteinExistence type="inferred from homology"/>
<evidence type="ECO:0000256" key="12">
    <source>
        <dbReference type="SAM" id="SignalP"/>
    </source>
</evidence>
<dbReference type="InterPro" id="IPR054174">
    <property type="entry name" value="Alpha-amylase-like_C"/>
</dbReference>
<evidence type="ECO:0000259" key="13">
    <source>
        <dbReference type="SMART" id="SM00642"/>
    </source>
</evidence>
<evidence type="ECO:0000313" key="14">
    <source>
        <dbReference type="EMBL" id="ESU72338.1"/>
    </source>
</evidence>
<gene>
    <name evidence="14" type="ORF">T260_08715</name>
</gene>
<evidence type="ECO:0000256" key="3">
    <source>
        <dbReference type="ARBA" id="ARBA00008061"/>
    </source>
</evidence>
<dbReference type="EC" id="3.2.1.1" evidence="4"/>
<dbReference type="GO" id="GO:0005975">
    <property type="term" value="P:carbohydrate metabolic process"/>
    <property type="evidence" value="ECO:0007669"/>
    <property type="project" value="InterPro"/>
</dbReference>
<dbReference type="Gene3D" id="2.60.40.1180">
    <property type="entry name" value="Golgi alpha-mannosidase II"/>
    <property type="match status" value="1"/>
</dbReference>
<dbReference type="GO" id="GO:0004556">
    <property type="term" value="F:alpha-amylase activity"/>
    <property type="evidence" value="ECO:0007669"/>
    <property type="project" value="UniProtKB-EC"/>
</dbReference>
<dbReference type="EMBL" id="AYSF01000045">
    <property type="protein sequence ID" value="ESU72338.1"/>
    <property type="molecule type" value="Genomic_DNA"/>
</dbReference>
<comment type="catalytic activity">
    <reaction evidence="1">
        <text>Endohydrolysis of (1-&gt;4)-alpha-D-glucosidic linkages in polysaccharides containing three or more (1-&gt;4)-alpha-linked D-glucose units.</text>
        <dbReference type="EC" id="3.2.1.1"/>
    </reaction>
</comment>
<dbReference type="PANTHER" id="PTHR10357:SF215">
    <property type="entry name" value="ALPHA-AMYLASE 1"/>
    <property type="match status" value="1"/>
</dbReference>
<evidence type="ECO:0000256" key="5">
    <source>
        <dbReference type="ARBA" id="ARBA00022723"/>
    </source>
</evidence>
<evidence type="ECO:0000256" key="9">
    <source>
        <dbReference type="ARBA" id="ARBA00023277"/>
    </source>
</evidence>